<dbReference type="InterPro" id="IPR036259">
    <property type="entry name" value="MFS_trans_sf"/>
</dbReference>
<sequence>MTTSDGWLFLSSFIVTYNFTAMQKAFTNIGLTAGFYGGKAVVFLPLNCKPDANRSFSIAFLGWFYQLIFMPETKDKTLEEIDLIFSQPTSKLVAQNWKNVKETTNDLLRFRLKKVFIDAHNAPAVDFSQGKHELGHQA</sequence>
<accession>A0A9N8P7N9</accession>
<reference evidence="1" key="1">
    <citation type="submission" date="2020-06" db="EMBL/GenBank/DDBJ databases">
        <authorList>
            <person name="Onetto C."/>
        </authorList>
    </citation>
    <scope>NUCLEOTIDE SEQUENCE</scope>
</reference>
<keyword evidence="2" id="KW-1185">Reference proteome</keyword>
<name>A0A9N8P7N9_9PEZI</name>
<evidence type="ECO:0000313" key="2">
    <source>
        <dbReference type="Proteomes" id="UP000716446"/>
    </source>
</evidence>
<comment type="caution">
    <text evidence="1">The sequence shown here is derived from an EMBL/GenBank/DDBJ whole genome shotgun (WGS) entry which is preliminary data.</text>
</comment>
<proteinExistence type="predicted"/>
<dbReference type="Gene3D" id="1.20.1250.20">
    <property type="entry name" value="MFS general substrate transporter like domains"/>
    <property type="match status" value="1"/>
</dbReference>
<dbReference type="Proteomes" id="UP000716446">
    <property type="component" value="Unassembled WGS sequence"/>
</dbReference>
<protein>
    <submittedName>
        <fullName evidence="1">Uncharacterized protein</fullName>
    </submittedName>
</protein>
<dbReference type="AlphaFoldDB" id="A0A9N8P7N9"/>
<organism evidence="1 2">
    <name type="scientific">Aureobasidium vineae</name>
    <dbReference type="NCBI Taxonomy" id="2773715"/>
    <lineage>
        <taxon>Eukaryota</taxon>
        <taxon>Fungi</taxon>
        <taxon>Dikarya</taxon>
        <taxon>Ascomycota</taxon>
        <taxon>Pezizomycotina</taxon>
        <taxon>Dothideomycetes</taxon>
        <taxon>Dothideomycetidae</taxon>
        <taxon>Dothideales</taxon>
        <taxon>Saccotheciaceae</taxon>
        <taxon>Aureobasidium</taxon>
    </lineage>
</organism>
<evidence type="ECO:0000313" key="1">
    <source>
        <dbReference type="EMBL" id="CAD0084844.1"/>
    </source>
</evidence>
<dbReference type="EMBL" id="CAIJEN010000004">
    <property type="protein sequence ID" value="CAD0084844.1"/>
    <property type="molecule type" value="Genomic_DNA"/>
</dbReference>
<gene>
    <name evidence="1" type="ORF">AWRI4619_LOCUS3411</name>
</gene>